<dbReference type="GO" id="GO:0004519">
    <property type="term" value="F:endonuclease activity"/>
    <property type="evidence" value="ECO:0007669"/>
    <property type="project" value="InterPro"/>
</dbReference>
<dbReference type="InterPro" id="IPR002711">
    <property type="entry name" value="HNH"/>
</dbReference>
<dbReference type="SMART" id="SM00507">
    <property type="entry name" value="HNHc"/>
    <property type="match status" value="1"/>
</dbReference>
<accession>A0AAU7DVT7</accession>
<evidence type="ECO:0000256" key="1">
    <source>
        <dbReference type="ARBA" id="ARBA00023450"/>
    </source>
</evidence>
<gene>
    <name evidence="4" type="ORF">V5R04_13180</name>
</gene>
<evidence type="ECO:0000259" key="3">
    <source>
        <dbReference type="SMART" id="SM00507"/>
    </source>
</evidence>
<proteinExistence type="inferred from homology"/>
<comment type="similarity">
    <text evidence="1">Belongs to the Rv1128c/1148c/1588c/1702c/1945/3466 family.</text>
</comment>
<reference evidence="4" key="1">
    <citation type="submission" date="2024-02" db="EMBL/GenBank/DDBJ databases">
        <title>Tomenella chthoni gen. nov. sp. nov., a member of the family Jonesiaceae isolated from bat guano.</title>
        <authorList>
            <person name="Miller S.L."/>
            <person name="King J."/>
            <person name="Sankaranarayanan K."/>
            <person name="Lawson P.A."/>
        </authorList>
    </citation>
    <scope>NUCLEOTIDE SEQUENCE</scope>
    <source>
        <strain evidence="4">BS-20</strain>
    </source>
</reference>
<protein>
    <submittedName>
        <fullName evidence="4">DUF222 domain-containing protein</fullName>
    </submittedName>
</protein>
<organism evidence="4">
    <name type="scientific">Jonesiaceae bacterium BS-20</name>
    <dbReference type="NCBI Taxonomy" id="3120821"/>
    <lineage>
        <taxon>Bacteria</taxon>
        <taxon>Bacillati</taxon>
        <taxon>Actinomycetota</taxon>
        <taxon>Actinomycetes</taxon>
        <taxon>Micrococcales</taxon>
        <taxon>Jonesiaceae</taxon>
    </lineage>
</organism>
<feature type="region of interest" description="Disordered" evidence="2">
    <location>
        <begin position="269"/>
        <end position="288"/>
    </location>
</feature>
<dbReference type="AlphaFoldDB" id="A0AAU7DVT7"/>
<dbReference type="CDD" id="cd00085">
    <property type="entry name" value="HNHc"/>
    <property type="match status" value="1"/>
</dbReference>
<dbReference type="Pfam" id="PF02720">
    <property type="entry name" value="DUF222"/>
    <property type="match status" value="1"/>
</dbReference>
<dbReference type="EMBL" id="CP146203">
    <property type="protein sequence ID" value="XBH21155.1"/>
    <property type="molecule type" value="Genomic_DNA"/>
</dbReference>
<feature type="compositionally biased region" description="Gly residues" evidence="2">
    <location>
        <begin position="362"/>
        <end position="394"/>
    </location>
</feature>
<dbReference type="GO" id="GO:0008270">
    <property type="term" value="F:zinc ion binding"/>
    <property type="evidence" value="ECO:0007669"/>
    <property type="project" value="InterPro"/>
</dbReference>
<dbReference type="GO" id="GO:0003676">
    <property type="term" value="F:nucleic acid binding"/>
    <property type="evidence" value="ECO:0007669"/>
    <property type="project" value="InterPro"/>
</dbReference>
<dbReference type="InterPro" id="IPR003870">
    <property type="entry name" value="DUF222"/>
</dbReference>
<name>A0AAU7DVT7_9MICO</name>
<feature type="domain" description="HNH nuclease" evidence="3">
    <location>
        <begin position="491"/>
        <end position="543"/>
    </location>
</feature>
<dbReference type="InterPro" id="IPR003615">
    <property type="entry name" value="HNH_nuc"/>
</dbReference>
<sequence length="624" mass="65942">MERNLAIDNAPPSNEAGLNAVVGDLASILELLDEGEWGSESLHLLEGLELIKAVSIAESIGQRVDVLRARLAAQVDRASRNVPGEQSILRQLGMRNAVNALQFLTGSSAATARKRILLGRTTEPDISLTGAVIPARYPAVGAGLEAGHLGVEAAQLITKTLDQRTLKAVASKENLEWAEVTLVALATGTAQEGDFPQNCDLLQASCTTIAQFLDQDGPEPKDSDLPPLRELSFGKKFRGVVPIRGMLVPEAASLLSQLLEAVNNPRVDLNKVEDPEGNVEASKDTESQQEFGRIAAAIDDRSPATKRHDAFMSLLGVLARHPDTPLQGGSPVTVLVQTTEQTLREHLEQTPQGAGSVERGGLTTGGGQGAGGGLTTGGGHATGGEQGTGGGLVGEGNAVGEKDAFVVDVGGDRAGIAAQEMNSAAAQAKEKPTNPMGGISGFLFDYNGLATPTSMPFIRQAGCSGSLQRVVLAENGSVNHVSSPSRIFNGHQRRAIAMRDGGCAIPLCDVPPTWCEIHHVVEWSKGGPTTIKNGVSLCWYHHRTIDTNGWHIKMIDNLPHVQAPLWADPRQKWHRVRPPTMPPPTGLIGLEELGQRLLAKLNQLVGGSSEIKVVPSSSSEQRAS</sequence>
<dbReference type="Gene3D" id="1.10.30.50">
    <property type="match status" value="1"/>
</dbReference>
<dbReference type="Pfam" id="PF01844">
    <property type="entry name" value="HNH"/>
    <property type="match status" value="1"/>
</dbReference>
<evidence type="ECO:0000313" key="4">
    <source>
        <dbReference type="EMBL" id="XBH21155.1"/>
    </source>
</evidence>
<evidence type="ECO:0000256" key="2">
    <source>
        <dbReference type="SAM" id="MobiDB-lite"/>
    </source>
</evidence>
<feature type="region of interest" description="Disordered" evidence="2">
    <location>
        <begin position="345"/>
        <end position="395"/>
    </location>
</feature>